<dbReference type="AlphaFoldDB" id="A0A0J6SGV0"/>
<feature type="transmembrane region" description="Helical" evidence="1">
    <location>
        <begin position="21"/>
        <end position="45"/>
    </location>
</feature>
<evidence type="ECO:0000313" key="3">
    <source>
        <dbReference type="EMBL" id="KMO32548.1"/>
    </source>
</evidence>
<dbReference type="EMBL" id="LABX01000134">
    <property type="protein sequence ID" value="KMO32548.1"/>
    <property type="molecule type" value="Genomic_DNA"/>
</dbReference>
<dbReference type="Proteomes" id="UP000035929">
    <property type="component" value="Unassembled WGS sequence"/>
</dbReference>
<evidence type="ECO:0000256" key="1">
    <source>
        <dbReference type="SAM" id="Phobius"/>
    </source>
</evidence>
<protein>
    <submittedName>
        <fullName evidence="3">Pilus assembly protein TadE</fullName>
    </submittedName>
</protein>
<comment type="caution">
    <text evidence="3">The sequence shown here is derived from an EMBL/GenBank/DDBJ whole genome shotgun (WGS) entry which is preliminary data.</text>
</comment>
<keyword evidence="1" id="KW-0812">Transmembrane</keyword>
<evidence type="ECO:0000259" key="2">
    <source>
        <dbReference type="Pfam" id="PF07811"/>
    </source>
</evidence>
<dbReference type="OrthoDB" id="7906240at2"/>
<dbReference type="InterPro" id="IPR012495">
    <property type="entry name" value="TadE-like_dom"/>
</dbReference>
<name>A0A0J6SGV0_9HYPH</name>
<dbReference type="RefSeq" id="WP_048465039.1">
    <property type="nucleotide sequence ID" value="NZ_LABX01000134.1"/>
</dbReference>
<feature type="domain" description="TadE-like" evidence="2">
    <location>
        <begin position="18"/>
        <end position="56"/>
    </location>
</feature>
<reference evidence="3 4" key="1">
    <citation type="submission" date="2015-03" db="EMBL/GenBank/DDBJ databases">
        <title>Genome sequencing of Methylobacterium aquaticum DSM16371 type strain.</title>
        <authorList>
            <person name="Chaudhry V."/>
            <person name="Patil P.B."/>
        </authorList>
    </citation>
    <scope>NUCLEOTIDE SEQUENCE [LARGE SCALE GENOMIC DNA]</scope>
    <source>
        <strain evidence="3 4">DSM 16371</strain>
    </source>
</reference>
<evidence type="ECO:0000313" key="4">
    <source>
        <dbReference type="Proteomes" id="UP000035929"/>
    </source>
</evidence>
<keyword evidence="1" id="KW-0472">Membrane</keyword>
<dbReference type="Pfam" id="PF07811">
    <property type="entry name" value="TadE"/>
    <property type="match status" value="1"/>
</dbReference>
<proteinExistence type="predicted"/>
<keyword evidence="1" id="KW-1133">Transmembrane helix</keyword>
<dbReference type="PATRIC" id="fig|270351.6.peg.1070"/>
<sequence>MRAGVTARIRRFRSAEDGIAAIEFAMMLPVLLTIMLGGIQVVAYINAVRKVELVVRSISQMISQTKPPSDGSTTVATVNAGDLHFSFDSALVLFPYLMPEGKRQSKQWWQVITINYASIQFTKISNTCTDSSDLSACYVANVVWTSSGTSQPAGGPAYRPCVVPQIAASNTAPPNRATLPRSLFGPASMVVIDVMFTFKPTFGASYLPSIQIARSAYVQPRYASLINFDTNGNDGIATKCPGF</sequence>
<gene>
    <name evidence="3" type="ORF">VP06_17480</name>
</gene>
<organism evidence="3 4">
    <name type="scientific">Methylobacterium aquaticum</name>
    <dbReference type="NCBI Taxonomy" id="270351"/>
    <lineage>
        <taxon>Bacteria</taxon>
        <taxon>Pseudomonadati</taxon>
        <taxon>Pseudomonadota</taxon>
        <taxon>Alphaproteobacteria</taxon>
        <taxon>Hyphomicrobiales</taxon>
        <taxon>Methylobacteriaceae</taxon>
        <taxon>Methylobacterium</taxon>
    </lineage>
</organism>
<accession>A0A0J6SGV0</accession>